<evidence type="ECO:0000256" key="7">
    <source>
        <dbReference type="SAM" id="SignalP"/>
    </source>
</evidence>
<feature type="signal peptide" evidence="7">
    <location>
        <begin position="1"/>
        <end position="26"/>
    </location>
</feature>
<keyword evidence="5" id="KW-0472">Membrane</keyword>
<keyword evidence="2" id="KW-0813">Transport</keyword>
<dbReference type="AlphaFoldDB" id="A0A660KQ37"/>
<dbReference type="CDD" id="cd09629">
    <property type="entry name" value="DOMON_CIL1_like"/>
    <property type="match status" value="1"/>
</dbReference>
<sequence>MGRLCFTCGAVLGVLAVALLVAPGEALNCTSQKFTNKVVYPNCTDLPHLSANLHWSYNVSNSSLSVAFVAPPAKPGGWVAWAINPTKTGMAGSQALVAFKSNGTITIQTFDIKSYNFSQSGMNLSYEVWDLSAEESGGTIKIFGKWKLPAKTEKVNQVWQVGPALSAEGYPVVHGFAPDNLASKGILQLVGQAAAISPAAEPSGSAPGPNGSAPGPNGSAPASPNGAPRGREGLGAGISMAVFVILGSLIA</sequence>
<evidence type="ECO:0000256" key="5">
    <source>
        <dbReference type="ARBA" id="ARBA00023136"/>
    </source>
</evidence>
<evidence type="ECO:0000259" key="8">
    <source>
        <dbReference type="PROSITE" id="PS50836"/>
    </source>
</evidence>
<proteinExistence type="predicted"/>
<dbReference type="GO" id="GO:0016020">
    <property type="term" value="C:membrane"/>
    <property type="evidence" value="ECO:0007669"/>
    <property type="project" value="UniProtKB-SubCell"/>
</dbReference>
<evidence type="ECO:0000313" key="10">
    <source>
        <dbReference type="Proteomes" id="UP000327013"/>
    </source>
</evidence>
<feature type="compositionally biased region" description="Low complexity" evidence="6">
    <location>
        <begin position="198"/>
        <end position="228"/>
    </location>
</feature>
<keyword evidence="3 7" id="KW-0732">Signal</keyword>
<accession>A0A660KQ37</accession>
<comment type="subcellular location">
    <subcellularLocation>
        <location evidence="1">Membrane</location>
    </subcellularLocation>
</comment>
<evidence type="ECO:0000256" key="1">
    <source>
        <dbReference type="ARBA" id="ARBA00004370"/>
    </source>
</evidence>
<reference evidence="9 10" key="1">
    <citation type="submission" date="2019-06" db="EMBL/GenBank/DDBJ databases">
        <title>A chromosomal-level reference genome of Carpinus fangiana (Coryloideae, Betulaceae).</title>
        <authorList>
            <person name="Yang X."/>
            <person name="Wang Z."/>
            <person name="Zhang L."/>
            <person name="Hao G."/>
            <person name="Liu J."/>
            <person name="Yang Y."/>
        </authorList>
    </citation>
    <scope>NUCLEOTIDE SEQUENCE [LARGE SCALE GENOMIC DNA]</scope>
    <source>
        <strain evidence="9">Cfa_2016G</strain>
        <tissue evidence="9">Leaf</tissue>
    </source>
</reference>
<keyword evidence="4" id="KW-0249">Electron transport</keyword>
<keyword evidence="10" id="KW-1185">Reference proteome</keyword>
<dbReference type="PANTHER" id="PTHR23130">
    <property type="entry name" value="CYTOCHROME B561 AND DOMON DOMAIN-CONTAINING PROTEIN"/>
    <property type="match status" value="1"/>
</dbReference>
<dbReference type="InterPro" id="IPR045265">
    <property type="entry name" value="AIR12_DOMON"/>
</dbReference>
<evidence type="ECO:0000256" key="4">
    <source>
        <dbReference type="ARBA" id="ARBA00022982"/>
    </source>
</evidence>
<dbReference type="PROSITE" id="PS50836">
    <property type="entry name" value="DOMON"/>
    <property type="match status" value="1"/>
</dbReference>
<dbReference type="PANTHER" id="PTHR23130:SF157">
    <property type="entry name" value="AUXIN-INDUCED IN ROOT CULTURES PROTEIN 12"/>
    <property type="match status" value="1"/>
</dbReference>
<dbReference type="Pfam" id="PF04526">
    <property type="entry name" value="DUF568"/>
    <property type="match status" value="1"/>
</dbReference>
<dbReference type="OrthoDB" id="1720670at2759"/>
<gene>
    <name evidence="9" type="ORF">FH972_010366</name>
</gene>
<protein>
    <recommendedName>
        <fullName evidence="8">DOMON domain-containing protein</fullName>
    </recommendedName>
</protein>
<name>A0A660KQ37_9ROSI</name>
<evidence type="ECO:0000256" key="6">
    <source>
        <dbReference type="SAM" id="MobiDB-lite"/>
    </source>
</evidence>
<dbReference type="InterPro" id="IPR005018">
    <property type="entry name" value="DOMON_domain"/>
</dbReference>
<dbReference type="Proteomes" id="UP000327013">
    <property type="component" value="Chromosome 4"/>
</dbReference>
<evidence type="ECO:0000256" key="2">
    <source>
        <dbReference type="ARBA" id="ARBA00022448"/>
    </source>
</evidence>
<dbReference type="EMBL" id="CM017324">
    <property type="protein sequence ID" value="KAE8037810.1"/>
    <property type="molecule type" value="Genomic_DNA"/>
</dbReference>
<feature type="region of interest" description="Disordered" evidence="6">
    <location>
        <begin position="198"/>
        <end position="231"/>
    </location>
</feature>
<organism evidence="9 10">
    <name type="scientific">Carpinus fangiana</name>
    <dbReference type="NCBI Taxonomy" id="176857"/>
    <lineage>
        <taxon>Eukaryota</taxon>
        <taxon>Viridiplantae</taxon>
        <taxon>Streptophyta</taxon>
        <taxon>Embryophyta</taxon>
        <taxon>Tracheophyta</taxon>
        <taxon>Spermatophyta</taxon>
        <taxon>Magnoliopsida</taxon>
        <taxon>eudicotyledons</taxon>
        <taxon>Gunneridae</taxon>
        <taxon>Pentapetalae</taxon>
        <taxon>rosids</taxon>
        <taxon>fabids</taxon>
        <taxon>Fagales</taxon>
        <taxon>Betulaceae</taxon>
        <taxon>Carpinus</taxon>
    </lineage>
</organism>
<feature type="chain" id="PRO_5024834768" description="DOMON domain-containing protein" evidence="7">
    <location>
        <begin position="27"/>
        <end position="251"/>
    </location>
</feature>
<feature type="domain" description="DOMON" evidence="8">
    <location>
        <begin position="49"/>
        <end position="162"/>
    </location>
</feature>
<evidence type="ECO:0000256" key="3">
    <source>
        <dbReference type="ARBA" id="ARBA00022729"/>
    </source>
</evidence>
<evidence type="ECO:0000313" key="9">
    <source>
        <dbReference type="EMBL" id="KAE8037810.1"/>
    </source>
</evidence>